<dbReference type="EMBL" id="JARJCN010000007">
    <property type="protein sequence ID" value="KAJ7099359.1"/>
    <property type="molecule type" value="Genomic_DNA"/>
</dbReference>
<protein>
    <submittedName>
        <fullName evidence="2">Uncharacterized protein</fullName>
    </submittedName>
</protein>
<comment type="caution">
    <text evidence="2">The sequence shown here is derived from an EMBL/GenBank/DDBJ whole genome shotgun (WGS) entry which is preliminary data.</text>
</comment>
<evidence type="ECO:0000313" key="3">
    <source>
        <dbReference type="Proteomes" id="UP001222325"/>
    </source>
</evidence>
<feature type="region of interest" description="Disordered" evidence="1">
    <location>
        <begin position="130"/>
        <end position="149"/>
    </location>
</feature>
<sequence>MTLHVISNCNNHAGVREYKYAPWLRSKPPIQLSTGAVLRKTFPFPSLHCSFVDATMLSARPQAIAFPPNTTGSKKPAAFKLQGLQVNLGSPFRIVLLNVDSDVETPSPQSVCFDLRSSLTKTLPTTNEWSDFDCDSDSDSESDSPCDDSQYISIPPHSPFYVPHPPPTFQSTFNVPSVPDSTSESDGASYDSQCISIWSDSPFYSAPTPPTLRSTFDLPPVPLVANSRSITEDFHAELQRILPAEVKKDLFFVAEECLQGLDEELYTAPLDAFMDVCLARLRPATALPVNAAALAPTCYLASFVEPKLHGAASLPPNFAGMFSKHTISTDRRRPGPAF</sequence>
<gene>
    <name evidence="2" type="ORF">B0H15DRAFT_543869</name>
</gene>
<accession>A0AAD6UD86</accession>
<dbReference type="AlphaFoldDB" id="A0AAD6UD86"/>
<feature type="compositionally biased region" description="Acidic residues" evidence="1">
    <location>
        <begin position="130"/>
        <end position="146"/>
    </location>
</feature>
<dbReference type="Proteomes" id="UP001222325">
    <property type="component" value="Unassembled WGS sequence"/>
</dbReference>
<keyword evidence="3" id="KW-1185">Reference proteome</keyword>
<proteinExistence type="predicted"/>
<evidence type="ECO:0000256" key="1">
    <source>
        <dbReference type="SAM" id="MobiDB-lite"/>
    </source>
</evidence>
<reference evidence="2" key="1">
    <citation type="submission" date="2023-03" db="EMBL/GenBank/DDBJ databases">
        <title>Massive genome expansion in bonnet fungi (Mycena s.s.) driven by repeated elements and novel gene families across ecological guilds.</title>
        <authorList>
            <consortium name="Lawrence Berkeley National Laboratory"/>
            <person name="Harder C.B."/>
            <person name="Miyauchi S."/>
            <person name="Viragh M."/>
            <person name="Kuo A."/>
            <person name="Thoen E."/>
            <person name="Andreopoulos B."/>
            <person name="Lu D."/>
            <person name="Skrede I."/>
            <person name="Drula E."/>
            <person name="Henrissat B."/>
            <person name="Morin E."/>
            <person name="Kohler A."/>
            <person name="Barry K."/>
            <person name="LaButti K."/>
            <person name="Morin E."/>
            <person name="Salamov A."/>
            <person name="Lipzen A."/>
            <person name="Mereny Z."/>
            <person name="Hegedus B."/>
            <person name="Baldrian P."/>
            <person name="Stursova M."/>
            <person name="Weitz H."/>
            <person name="Taylor A."/>
            <person name="Grigoriev I.V."/>
            <person name="Nagy L.G."/>
            <person name="Martin F."/>
            <person name="Kauserud H."/>
        </authorList>
    </citation>
    <scope>NUCLEOTIDE SEQUENCE</scope>
    <source>
        <strain evidence="2">CBHHK173m</strain>
    </source>
</reference>
<evidence type="ECO:0000313" key="2">
    <source>
        <dbReference type="EMBL" id="KAJ7099359.1"/>
    </source>
</evidence>
<organism evidence="2 3">
    <name type="scientific">Mycena belliarum</name>
    <dbReference type="NCBI Taxonomy" id="1033014"/>
    <lineage>
        <taxon>Eukaryota</taxon>
        <taxon>Fungi</taxon>
        <taxon>Dikarya</taxon>
        <taxon>Basidiomycota</taxon>
        <taxon>Agaricomycotina</taxon>
        <taxon>Agaricomycetes</taxon>
        <taxon>Agaricomycetidae</taxon>
        <taxon>Agaricales</taxon>
        <taxon>Marasmiineae</taxon>
        <taxon>Mycenaceae</taxon>
        <taxon>Mycena</taxon>
    </lineage>
</organism>
<name>A0AAD6UD86_9AGAR</name>